<dbReference type="OrthoDB" id="9975513at2759"/>
<accession>L8GSL0</accession>
<sequence length="151" mass="17543">MAFMVDERMAYHRQIGFDHFDIYDNNSTDHLAASTALTSWPWRRSENQAYLHVLAFTWARCHWTFHADIDYYLLPLVSPPTVQVIVAHVRRNSKCASSVVEMRFEGLRTHHDNLTTCPDTPVIETYVHRRTDKDAYDLGFGLVICLPATSW</sequence>
<keyword evidence="2" id="KW-1185">Reference proteome</keyword>
<dbReference type="VEuPathDB" id="AmoebaDB:ACA1_221760"/>
<evidence type="ECO:0000313" key="2">
    <source>
        <dbReference type="Proteomes" id="UP000011083"/>
    </source>
</evidence>
<dbReference type="AlphaFoldDB" id="L8GSL0"/>
<dbReference type="EMBL" id="KB008010">
    <property type="protein sequence ID" value="ELR15990.1"/>
    <property type="molecule type" value="Genomic_DNA"/>
</dbReference>
<dbReference type="Proteomes" id="UP000011083">
    <property type="component" value="Unassembled WGS sequence"/>
</dbReference>
<protein>
    <recommendedName>
        <fullName evidence="3">Glycosyltransferase family 92 protein</fullName>
    </recommendedName>
</protein>
<reference evidence="1 2" key="1">
    <citation type="journal article" date="2013" name="Genome Biol.">
        <title>Genome of Acanthamoeba castellanii highlights extensive lateral gene transfer and early evolution of tyrosine kinase signaling.</title>
        <authorList>
            <person name="Clarke M."/>
            <person name="Lohan A.J."/>
            <person name="Liu B."/>
            <person name="Lagkouvardos I."/>
            <person name="Roy S."/>
            <person name="Zafar N."/>
            <person name="Bertelli C."/>
            <person name="Schilde C."/>
            <person name="Kianianmomeni A."/>
            <person name="Burglin T.R."/>
            <person name="Frech C."/>
            <person name="Turcotte B."/>
            <person name="Kopec K.O."/>
            <person name="Synnott J.M."/>
            <person name="Choo C."/>
            <person name="Paponov I."/>
            <person name="Finkler A."/>
            <person name="Soon Heng Tan C."/>
            <person name="Hutchins A.P."/>
            <person name="Weinmeier T."/>
            <person name="Rattei T."/>
            <person name="Chu J.S."/>
            <person name="Gimenez G."/>
            <person name="Irimia M."/>
            <person name="Rigden D.J."/>
            <person name="Fitzpatrick D.A."/>
            <person name="Lorenzo-Morales J."/>
            <person name="Bateman A."/>
            <person name="Chiu C.H."/>
            <person name="Tang P."/>
            <person name="Hegemann P."/>
            <person name="Fromm H."/>
            <person name="Raoult D."/>
            <person name="Greub G."/>
            <person name="Miranda-Saavedra D."/>
            <person name="Chen N."/>
            <person name="Nash P."/>
            <person name="Ginger M.L."/>
            <person name="Horn M."/>
            <person name="Schaap P."/>
            <person name="Caler L."/>
            <person name="Loftus B."/>
        </authorList>
    </citation>
    <scope>NUCLEOTIDE SEQUENCE [LARGE SCALE GENOMIC DNA]</scope>
    <source>
        <strain evidence="1 2">Neff</strain>
    </source>
</reference>
<dbReference type="KEGG" id="acan:ACA1_221760"/>
<organism evidence="1 2">
    <name type="scientific">Acanthamoeba castellanii (strain ATCC 30010 / Neff)</name>
    <dbReference type="NCBI Taxonomy" id="1257118"/>
    <lineage>
        <taxon>Eukaryota</taxon>
        <taxon>Amoebozoa</taxon>
        <taxon>Discosea</taxon>
        <taxon>Longamoebia</taxon>
        <taxon>Centramoebida</taxon>
        <taxon>Acanthamoebidae</taxon>
        <taxon>Acanthamoeba</taxon>
    </lineage>
</organism>
<evidence type="ECO:0008006" key="3">
    <source>
        <dbReference type="Google" id="ProtNLM"/>
    </source>
</evidence>
<dbReference type="RefSeq" id="XP_004338003.1">
    <property type="nucleotide sequence ID" value="XM_004337955.1"/>
</dbReference>
<gene>
    <name evidence="1" type="ORF">ACA1_221760</name>
</gene>
<dbReference type="GeneID" id="14916752"/>
<name>L8GSL0_ACACF</name>
<evidence type="ECO:0000313" key="1">
    <source>
        <dbReference type="EMBL" id="ELR15990.1"/>
    </source>
</evidence>
<proteinExistence type="predicted"/>